<proteinExistence type="predicted"/>
<evidence type="ECO:0000313" key="2">
    <source>
        <dbReference type="EMBL" id="BCE63957.1"/>
    </source>
</evidence>
<accession>A0A810AJH0</accession>
<reference evidence="2" key="2">
    <citation type="submission" date="2020-05" db="EMBL/GenBank/DDBJ databases">
        <title>Complete genome sequence of Bradyrhizobium diazoefficiens XF6 isolated from soybean nodule.</title>
        <authorList>
            <person name="Noda R."/>
            <person name="Kakizaki K."/>
            <person name="Minamisawa K."/>
        </authorList>
    </citation>
    <scope>NUCLEOTIDE SEQUENCE</scope>
    <source>
        <strain evidence="2">XF6</strain>
    </source>
</reference>
<gene>
    <name evidence="1" type="ORF">XF5B_27350</name>
    <name evidence="2" type="ORF">XF6B_27560</name>
</gene>
<reference evidence="1" key="1">
    <citation type="submission" date="2020-05" db="EMBL/GenBank/DDBJ databases">
        <title>Complete genome sequence of Bradyrhizobium diazoefficiens XF5 isolated from soybean nodule.</title>
        <authorList>
            <person name="Noda R."/>
            <person name="Kakizaki K."/>
            <person name="Minamisawa K."/>
        </authorList>
    </citation>
    <scope>NUCLEOTIDE SEQUENCE</scope>
    <source>
        <strain evidence="1">XF5</strain>
    </source>
</reference>
<sequence>MTTKQLFIRSSLTIALPFVLVWAFAEELLHNLRSAFRLAWLEVRANVEAYRREMGRDDY</sequence>
<evidence type="ECO:0000313" key="1">
    <source>
        <dbReference type="EMBL" id="BCE55223.1"/>
    </source>
</evidence>
<dbReference type="RefSeq" id="WP_182869815.1">
    <property type="nucleotide sequence ID" value="NZ_AP022638.1"/>
</dbReference>
<protein>
    <submittedName>
        <fullName evidence="2">Uncharacterized protein</fullName>
    </submittedName>
</protein>
<dbReference type="EMBL" id="AP023096">
    <property type="protein sequence ID" value="BCE63957.1"/>
    <property type="molecule type" value="Genomic_DNA"/>
</dbReference>
<organism evidence="2">
    <name type="scientific">Bradyrhizobium diazoefficiens</name>
    <dbReference type="NCBI Taxonomy" id="1355477"/>
    <lineage>
        <taxon>Bacteria</taxon>
        <taxon>Pseudomonadati</taxon>
        <taxon>Pseudomonadota</taxon>
        <taxon>Alphaproteobacteria</taxon>
        <taxon>Hyphomicrobiales</taxon>
        <taxon>Nitrobacteraceae</taxon>
        <taxon>Bradyrhizobium</taxon>
    </lineage>
</organism>
<dbReference type="EMBL" id="AP023095">
    <property type="protein sequence ID" value="BCE55223.1"/>
    <property type="molecule type" value="Genomic_DNA"/>
</dbReference>
<name>A0A810AJH0_9BRAD</name>
<dbReference type="AlphaFoldDB" id="A0A810AJH0"/>